<dbReference type="AlphaFoldDB" id="A0A285VK36"/>
<comment type="catalytic activity">
    <reaction evidence="7">
        <text>ATP + [prokaryotic ubiquitin-like protein]-L-glutamate + [protein]-L-lysine = ADP + phosphate + N(6)-([prokaryotic ubiquitin-like protein]-gamma-L-glutamyl)-[protein]-L-lysine.</text>
        <dbReference type="EC" id="6.3.1.19"/>
    </reaction>
</comment>
<feature type="binding site" evidence="7">
    <location>
        <position position="58"/>
    </location>
    <ligand>
        <name>Mg(2+)</name>
        <dbReference type="ChEBI" id="CHEBI:18420"/>
    </ligand>
</feature>
<evidence type="ECO:0000256" key="2">
    <source>
        <dbReference type="ARBA" id="ARBA00022723"/>
    </source>
</evidence>
<evidence type="ECO:0000313" key="11">
    <source>
        <dbReference type="Proteomes" id="UP000219688"/>
    </source>
</evidence>
<dbReference type="EC" id="6.3.1.19" evidence="7 8"/>
<sequence length="471" mass="52608">MSAVDRRIIGIETEFGVNATFREGPRLAPEEVARYLFRKVVAWGRSSNVFLSNGSRLYLDVGSHPEYATAECVDLLDVLAHDKAGELIVQDLADDAEQRLAEEGMDATIYVLKNNVDSRGNSYGSHENYLIRRDGRLERVTDTLVPFLVTRQLVSGAGRLHVVGERATYLVSQRADHMWEGLSSATTRSRPIINTRDEPHADPERYRRLHVIVGDSTMSQTTTLLRIGTTDLVLRMLEAGTIVPDLALANPVQAIRDVSRDPTGRRPLARQRGGTITALDMQRELLELASRYAAGAGIADTAPYDQVLELWDRTLHAIDTDNLALVDTEVEWVMKKSLLDSYADRHGLAPHDERLQQLDLAWHDVHPRRGLVPILQRAGRARTLVDDARVARAMHEPPQTRARLRGDFVRAAQEHRRDFTCDWVHLKLNDAASRTVVCKDPFVSVDARVEELIASIRAGSAPHTERPGSVG</sequence>
<protein>
    <recommendedName>
        <fullName evidence="7 8">Pup--protein ligase</fullName>
        <ecNumber evidence="7 8">6.3.1.19</ecNumber>
    </recommendedName>
    <alternativeName>
        <fullName evidence="7">Proteasome accessory factor A</fullName>
    </alternativeName>
    <alternativeName>
        <fullName evidence="7">Pup-conjugating enzyme</fullName>
    </alternativeName>
</protein>
<organism evidence="10 11">
    <name type="scientific">Ornithinimicrobium cerasi</name>
    <dbReference type="NCBI Taxonomy" id="2248773"/>
    <lineage>
        <taxon>Bacteria</taxon>
        <taxon>Bacillati</taxon>
        <taxon>Actinomycetota</taxon>
        <taxon>Actinomycetes</taxon>
        <taxon>Micrococcales</taxon>
        <taxon>Ornithinimicrobiaceae</taxon>
        <taxon>Ornithinimicrobium</taxon>
    </lineage>
</organism>
<dbReference type="STRING" id="1122622.GCA_000421185_02028"/>
<dbReference type="GO" id="GO:0019787">
    <property type="term" value="F:ubiquitin-like protein transferase activity"/>
    <property type="evidence" value="ECO:0007669"/>
    <property type="project" value="UniProtKB-UniRule"/>
</dbReference>
<keyword evidence="3 7" id="KW-0547">Nucleotide-binding</keyword>
<dbReference type="PIRSF" id="PIRSF018077">
    <property type="entry name" value="UCP018077"/>
    <property type="match status" value="1"/>
</dbReference>
<evidence type="ECO:0000313" key="10">
    <source>
        <dbReference type="EMBL" id="SOC54450.1"/>
    </source>
</evidence>
<evidence type="ECO:0000256" key="9">
    <source>
        <dbReference type="PIRSR" id="PIRSR018077-1"/>
    </source>
</evidence>
<keyword evidence="1 7" id="KW-0436">Ligase</keyword>
<accession>A0A285VK36</accession>
<dbReference type="GO" id="GO:0010498">
    <property type="term" value="P:proteasomal protein catabolic process"/>
    <property type="evidence" value="ECO:0007669"/>
    <property type="project" value="UniProtKB-UniRule"/>
</dbReference>
<feature type="binding site" evidence="7">
    <location>
        <position position="56"/>
    </location>
    <ligand>
        <name>ATP</name>
        <dbReference type="ChEBI" id="CHEBI:30616"/>
    </ligand>
</feature>
<keyword evidence="4 7" id="KW-0833">Ubl conjugation pathway</keyword>
<proteinExistence type="inferred from homology"/>
<evidence type="ECO:0000256" key="6">
    <source>
        <dbReference type="ARBA" id="ARBA00022842"/>
    </source>
</evidence>
<dbReference type="Pfam" id="PF03136">
    <property type="entry name" value="Pup_ligase"/>
    <property type="match status" value="1"/>
</dbReference>
<dbReference type="Proteomes" id="UP000219688">
    <property type="component" value="Unassembled WGS sequence"/>
</dbReference>
<name>A0A285VK36_9MICO</name>
<keyword evidence="11" id="KW-1185">Reference proteome</keyword>
<dbReference type="GO" id="GO:0000287">
    <property type="term" value="F:magnesium ion binding"/>
    <property type="evidence" value="ECO:0007669"/>
    <property type="project" value="UniProtKB-UniRule"/>
</dbReference>
<dbReference type="UniPathway" id="UPA00997"/>
<evidence type="ECO:0000256" key="3">
    <source>
        <dbReference type="ARBA" id="ARBA00022741"/>
    </source>
</evidence>
<keyword evidence="10" id="KW-0647">Proteasome</keyword>
<comment type="pathway">
    <text evidence="7">Protein modification; protein pupylation.</text>
</comment>
<evidence type="ECO:0000256" key="1">
    <source>
        <dbReference type="ARBA" id="ARBA00022598"/>
    </source>
</evidence>
<feature type="binding site" evidence="7">
    <location>
        <position position="423"/>
    </location>
    <ligand>
        <name>ATP</name>
        <dbReference type="ChEBI" id="CHEBI:30616"/>
    </ligand>
</feature>
<feature type="binding site" evidence="7">
    <location>
        <position position="66"/>
    </location>
    <ligand>
        <name>Mg(2+)</name>
        <dbReference type="ChEBI" id="CHEBI:18420"/>
    </ligand>
</feature>
<gene>
    <name evidence="7" type="primary">pafA</name>
    <name evidence="10" type="ORF">SAMN05421879_103133</name>
</gene>
<reference evidence="11" key="1">
    <citation type="submission" date="2017-08" db="EMBL/GenBank/DDBJ databases">
        <authorList>
            <person name="Varghese N."/>
            <person name="Submissions S."/>
        </authorList>
    </citation>
    <scope>NUCLEOTIDE SEQUENCE [LARGE SCALE GENOMIC DNA]</scope>
    <source>
        <strain evidence="11">USBA17B2</strain>
    </source>
</reference>
<dbReference type="PANTHER" id="PTHR42307:SF3">
    <property type="entry name" value="PUP--PROTEIN LIGASE"/>
    <property type="match status" value="1"/>
</dbReference>
<comment type="similarity">
    <text evidence="7">Belongs to the Pup ligase/Pup deamidase family. Pup-conjugating enzyme subfamily.</text>
</comment>
<evidence type="ECO:0000256" key="7">
    <source>
        <dbReference type="HAMAP-Rule" id="MF_02111"/>
    </source>
</evidence>
<comment type="pathway">
    <text evidence="7">Protein degradation; proteasomal Pup-dependent pathway.</text>
</comment>
<evidence type="ECO:0000256" key="4">
    <source>
        <dbReference type="ARBA" id="ARBA00022786"/>
    </source>
</evidence>
<evidence type="ECO:0000256" key="5">
    <source>
        <dbReference type="ARBA" id="ARBA00022840"/>
    </source>
</evidence>
<dbReference type="GO" id="GO:0070490">
    <property type="term" value="P:protein pupylation"/>
    <property type="evidence" value="ECO:0007669"/>
    <property type="project" value="UniProtKB-UniRule"/>
</dbReference>
<keyword evidence="5 7" id="KW-0067">ATP-binding</keyword>
<comment type="function">
    <text evidence="7">Catalyzes the covalent attachment of the prokaryotic ubiquitin-like protein modifier Pup to the proteasomal substrate proteins, thereby targeting them for proteasomal degradation. This tagging system is termed pupylation. The ligation reaction involves the side-chain carboxylate of the C-terminal glutamate of Pup and the side-chain amino group of a substrate lysine.</text>
</comment>
<dbReference type="GO" id="GO:0019941">
    <property type="term" value="P:modification-dependent protein catabolic process"/>
    <property type="evidence" value="ECO:0007669"/>
    <property type="project" value="UniProtKB-UniRule"/>
</dbReference>
<dbReference type="InterPro" id="IPR004347">
    <property type="entry name" value="Pup_ligase/deamidase"/>
</dbReference>
<evidence type="ECO:0000256" key="8">
    <source>
        <dbReference type="NCBIfam" id="TIGR03686"/>
    </source>
</evidence>
<dbReference type="HAMAP" id="MF_02111">
    <property type="entry name" value="Pup_ligase"/>
    <property type="match status" value="1"/>
</dbReference>
<dbReference type="UniPathway" id="UPA00998"/>
<feature type="binding site" evidence="7">
    <location>
        <position position="69"/>
    </location>
    <ligand>
        <name>ATP</name>
        <dbReference type="ChEBI" id="CHEBI:30616"/>
    </ligand>
</feature>
<dbReference type="InterPro" id="IPR022279">
    <property type="entry name" value="Pup_ligase"/>
</dbReference>
<feature type="binding site" evidence="7">
    <location>
        <position position="12"/>
    </location>
    <ligand>
        <name>Mg(2+)</name>
        <dbReference type="ChEBI" id="CHEBI:18420"/>
    </ligand>
</feature>
<keyword evidence="2 7" id="KW-0479">Metal-binding</keyword>
<dbReference type="EMBL" id="OBQK01000003">
    <property type="protein sequence ID" value="SOC54450.1"/>
    <property type="molecule type" value="Genomic_DNA"/>
</dbReference>
<feature type="active site" description="Proton acceptor" evidence="7 9">
    <location>
        <position position="60"/>
    </location>
</feature>
<dbReference type="PANTHER" id="PTHR42307">
    <property type="entry name" value="PUP DEAMIDASE/DEPUPYLASE"/>
    <property type="match status" value="1"/>
</dbReference>
<dbReference type="NCBIfam" id="TIGR03686">
    <property type="entry name" value="pupylate_PafA"/>
    <property type="match status" value="1"/>
</dbReference>
<dbReference type="GO" id="GO:0016879">
    <property type="term" value="F:ligase activity, forming carbon-nitrogen bonds"/>
    <property type="evidence" value="ECO:0007669"/>
    <property type="project" value="UniProtKB-UniRule"/>
</dbReference>
<dbReference type="GO" id="GO:0000502">
    <property type="term" value="C:proteasome complex"/>
    <property type="evidence" value="ECO:0007669"/>
    <property type="project" value="UniProtKB-KW"/>
</dbReference>
<keyword evidence="6 7" id="KW-0460">Magnesium</keyword>
<dbReference type="GO" id="GO:0005524">
    <property type="term" value="F:ATP binding"/>
    <property type="evidence" value="ECO:0007669"/>
    <property type="project" value="UniProtKB-UniRule"/>
</dbReference>
<comment type="miscellaneous">
    <text evidence="7">The reaction mechanism probably proceeds via the activation of Pup by phosphorylation of its C-terminal glutamate, which is then subject to nucleophilic attack by the substrate lysine, resulting in an isopeptide bond and the release of phosphate as a good leaving group.</text>
</comment>